<reference evidence="2 3" key="1">
    <citation type="submission" date="2015-10" db="EMBL/GenBank/DDBJ databases">
        <authorList>
            <person name="Gilbert D.G."/>
        </authorList>
    </citation>
    <scope>NUCLEOTIDE SEQUENCE [LARGE SCALE GENOMIC DNA]</scope>
    <source>
        <strain evidence="2 3">NRRL B-16712</strain>
    </source>
</reference>
<evidence type="ECO:0000313" key="2">
    <source>
        <dbReference type="EMBL" id="KUL27752.1"/>
    </source>
</evidence>
<dbReference type="EMBL" id="LLZH01000294">
    <property type="protein sequence ID" value="KUL27752.1"/>
    <property type="molecule type" value="Genomic_DNA"/>
</dbReference>
<name>A0A101JJ59_9ACTN</name>
<feature type="transmembrane region" description="Helical" evidence="1">
    <location>
        <begin position="124"/>
        <end position="142"/>
    </location>
</feature>
<dbReference type="AlphaFoldDB" id="A0A101JJ59"/>
<keyword evidence="1" id="KW-0472">Membrane</keyword>
<keyword evidence="1" id="KW-0812">Transmembrane</keyword>
<protein>
    <submittedName>
        <fullName evidence="2">Uncharacterized protein</fullName>
    </submittedName>
</protein>
<keyword evidence="3" id="KW-1185">Reference proteome</keyword>
<gene>
    <name evidence="2" type="ORF">ADL15_33460</name>
</gene>
<evidence type="ECO:0000313" key="3">
    <source>
        <dbReference type="Proteomes" id="UP000053244"/>
    </source>
</evidence>
<evidence type="ECO:0000256" key="1">
    <source>
        <dbReference type="SAM" id="Phobius"/>
    </source>
</evidence>
<dbReference type="Proteomes" id="UP000053244">
    <property type="component" value="Unassembled WGS sequence"/>
</dbReference>
<comment type="caution">
    <text evidence="2">The sequence shown here is derived from an EMBL/GenBank/DDBJ whole genome shotgun (WGS) entry which is preliminary data.</text>
</comment>
<keyword evidence="1" id="KW-1133">Transmembrane helix</keyword>
<feature type="transmembrane region" description="Helical" evidence="1">
    <location>
        <begin position="61"/>
        <end position="82"/>
    </location>
</feature>
<organism evidence="2 3">
    <name type="scientific">Actinoplanes awajinensis subsp. mycoplanecinus</name>
    <dbReference type="NCBI Taxonomy" id="135947"/>
    <lineage>
        <taxon>Bacteria</taxon>
        <taxon>Bacillati</taxon>
        <taxon>Actinomycetota</taxon>
        <taxon>Actinomycetes</taxon>
        <taxon>Micromonosporales</taxon>
        <taxon>Micromonosporaceae</taxon>
        <taxon>Actinoplanes</taxon>
    </lineage>
</organism>
<sequence length="143" mass="14732">MKAPTDRSRMTHPMIEGLALAACGLLVLVAAFQLGLSAGAPWADAAYGGRATLPDGRLPTRYRAASLITAVVLIAIGCLLLLRGGVVGSASENSALTWTCWGFALLFAVNTVGNVAGRHPVERWGMGALTACLTVLCVLLAIG</sequence>
<accession>A0A101JJ59</accession>
<feature type="transmembrane region" description="Helical" evidence="1">
    <location>
        <begin position="94"/>
        <end position="112"/>
    </location>
</feature>
<proteinExistence type="predicted"/>